<feature type="compositionally biased region" description="Low complexity" evidence="2">
    <location>
        <begin position="101"/>
        <end position="121"/>
    </location>
</feature>
<geneLocation type="plasmid" evidence="3 4">
    <name>VS116_lp17</name>
</geneLocation>
<evidence type="ECO:0000313" key="4">
    <source>
        <dbReference type="Proteomes" id="UP000006163"/>
    </source>
</evidence>
<reference evidence="3 4" key="1">
    <citation type="journal article" date="2012" name="J. Bacteriol.">
        <title>Whole-Genome Sequences of Borrelia bissettii, Borrelia valaisiana, and Borrelia spielmanii.</title>
        <authorList>
            <person name="Schutzer S.E."/>
            <person name="Fraser-Liggett C.M."/>
            <person name="Qiu W.G."/>
            <person name="Kraiczy P."/>
            <person name="Mongodin E.F."/>
            <person name="Dunn J.J."/>
            <person name="Luft B.J."/>
            <person name="Casjens S.R."/>
        </authorList>
    </citation>
    <scope>NUCLEOTIDE SEQUENCE [LARGE SCALE GENOMIC DNA]</scope>
    <source>
        <strain evidence="3 4">VS116</strain>
        <plasmid evidence="3">VS116_lp17</plasmid>
    </source>
</reference>
<organism evidence="3 4">
    <name type="scientific">Borreliella valaisiana VS116</name>
    <dbReference type="NCBI Taxonomy" id="445987"/>
    <lineage>
        <taxon>Bacteria</taxon>
        <taxon>Pseudomonadati</taxon>
        <taxon>Spirochaetota</taxon>
        <taxon>Spirochaetia</taxon>
        <taxon>Spirochaetales</taxon>
        <taxon>Borreliaceae</taxon>
        <taxon>Borreliella</taxon>
    </lineage>
</organism>
<dbReference type="Proteomes" id="UP000006163">
    <property type="component" value="Plasmid VS116_lp17"/>
</dbReference>
<feature type="compositionally biased region" description="Basic and acidic residues" evidence="2">
    <location>
        <begin position="87"/>
        <end position="100"/>
    </location>
</feature>
<keyword evidence="1" id="KW-0175">Coiled coil</keyword>
<sequence>MIKEVLMISSLFCSVISCKLYKKLTDKTKQTLANNKYFVNNNKSINSTNKLDNNSLDSAEDNNRSGRKARSISSGEANTQEQNNKNKSKEKENIIKKSEESNNLETQINNNLNTKRSNTNKVDNNKHNAGRRSQQVNKKSNEAITAREIMYEAETFLEKTEKITVDLETTKSKLDKIKSVIEETRSYLNTARKSKYNTNNNTLLLHNLNQEINKVNSSHASAKSHCNDAIGALARSKNDFENAKRKAEGALEETIKDIPSLGYNYLYYSWITDAQKAIKNAKSLFENAKNKQEELNDKMNKTNLELIKLEQAYKVLQTKKS</sequence>
<feature type="compositionally biased region" description="Polar residues" evidence="2">
    <location>
        <begin position="71"/>
        <end position="82"/>
    </location>
</feature>
<feature type="compositionally biased region" description="Polar residues" evidence="2">
    <location>
        <begin position="42"/>
        <end position="57"/>
    </location>
</feature>
<dbReference type="HOGENOM" id="CLU_080352_0_0_12"/>
<feature type="coiled-coil region" evidence="1">
    <location>
        <begin position="233"/>
        <end position="319"/>
    </location>
</feature>
<keyword evidence="3" id="KW-0614">Plasmid</keyword>
<evidence type="ECO:0000256" key="1">
    <source>
        <dbReference type="SAM" id="Coils"/>
    </source>
</evidence>
<accession>C0R8V6</accession>
<name>C0R8V6_BORVA</name>
<feature type="region of interest" description="Disordered" evidence="2">
    <location>
        <begin position="42"/>
        <end position="140"/>
    </location>
</feature>
<protein>
    <submittedName>
        <fullName evidence="3">Immunogenic protein P37</fullName>
    </submittedName>
</protein>
<dbReference type="AlphaFoldDB" id="C0R8V6"/>
<evidence type="ECO:0000256" key="2">
    <source>
        <dbReference type="SAM" id="MobiDB-lite"/>
    </source>
</evidence>
<proteinExistence type="predicted"/>
<evidence type="ECO:0000313" key="3">
    <source>
        <dbReference type="EMBL" id="ACN52912.1"/>
    </source>
</evidence>
<gene>
    <name evidence="3" type="ORF">BVAVS116_D0001</name>
</gene>
<keyword evidence="4" id="KW-1185">Reference proteome</keyword>
<dbReference type="PROSITE" id="PS51257">
    <property type="entry name" value="PROKAR_LIPOPROTEIN"/>
    <property type="match status" value="1"/>
</dbReference>
<dbReference type="EMBL" id="CP001439">
    <property type="protein sequence ID" value="ACN52912.1"/>
    <property type="molecule type" value="Genomic_DNA"/>
</dbReference>